<organism evidence="3 4">
    <name type="scientific">Paenibacillus abyssi</name>
    <dbReference type="NCBI Taxonomy" id="1340531"/>
    <lineage>
        <taxon>Bacteria</taxon>
        <taxon>Bacillati</taxon>
        <taxon>Bacillota</taxon>
        <taxon>Bacilli</taxon>
        <taxon>Bacillales</taxon>
        <taxon>Paenibacillaceae</taxon>
        <taxon>Paenibacillus</taxon>
    </lineage>
</organism>
<keyword evidence="4" id="KW-1185">Reference proteome</keyword>
<keyword evidence="2" id="KW-0472">Membrane</keyword>
<feature type="transmembrane region" description="Helical" evidence="2">
    <location>
        <begin position="297"/>
        <end position="318"/>
    </location>
</feature>
<dbReference type="Proteomes" id="UP000644756">
    <property type="component" value="Unassembled WGS sequence"/>
</dbReference>
<feature type="region of interest" description="Disordered" evidence="1">
    <location>
        <begin position="22"/>
        <end position="64"/>
    </location>
</feature>
<feature type="compositionally biased region" description="Basic and acidic residues" evidence="1">
    <location>
        <begin position="22"/>
        <end position="33"/>
    </location>
</feature>
<evidence type="ECO:0000313" key="4">
    <source>
        <dbReference type="Proteomes" id="UP000644756"/>
    </source>
</evidence>
<feature type="transmembrane region" description="Helical" evidence="2">
    <location>
        <begin position="212"/>
        <end position="236"/>
    </location>
</feature>
<evidence type="ECO:0000256" key="1">
    <source>
        <dbReference type="SAM" id="MobiDB-lite"/>
    </source>
</evidence>
<keyword evidence="2" id="KW-0812">Transmembrane</keyword>
<dbReference type="EMBL" id="BMGR01000008">
    <property type="protein sequence ID" value="GGG09007.1"/>
    <property type="molecule type" value="Genomic_DNA"/>
</dbReference>
<evidence type="ECO:0000313" key="3">
    <source>
        <dbReference type="EMBL" id="GGG09007.1"/>
    </source>
</evidence>
<dbReference type="AlphaFoldDB" id="A0A917D3X9"/>
<gene>
    <name evidence="3" type="ORF">GCM10010916_27250</name>
</gene>
<sequence>MNCPSCGAAAPGKFCTQCGTRIEPEQKKPREIPNEPQEPGCSEDSRVSAATEAPMNESGAEQPAALPEHAVNEAMPSSHNFSRFALSFTCASAGAAALITAFSAFIGWAASRGQFFNDLVYHLLMNVLRIPPEQAAFFAGRMKPDFWLHLMLLHGGTIEGTYRIAQHQSDPQSLSFSLHIPLIFSVAIWFVILFLCGLLMRPLVKRYAGGQLLRFGWAAGFSAVYSIVMTIILLLARPDSEFVFGRDEYTLELSMPVLKSFLLIFLLCLAAVAVGLGKWAFLSNRIWGAWAASIRTFVLTIIGFFILIGSLMAVSWTLSNQSHVYSTQITTMGSIWKAYKTDPAVYAVVPNVLLQEQIYSLGGTWHISGQPAADLLEVRAPLRLSLFHSVRDPAPAHDSGEFTYESAGEPSEGAWKQELADDIRWQWYHVAFLLAYLFALSRIQLTSVWIYAATVSGVIILASLLSVYFNISFTVGQSPGAFIGFEWSQAVLAVGLTTVVFLTLSYAVQLILVKRRAAE</sequence>
<reference evidence="3" key="1">
    <citation type="journal article" date="2014" name="Int. J. Syst. Evol. Microbiol.">
        <title>Complete genome sequence of Corynebacterium casei LMG S-19264T (=DSM 44701T), isolated from a smear-ripened cheese.</title>
        <authorList>
            <consortium name="US DOE Joint Genome Institute (JGI-PGF)"/>
            <person name="Walter F."/>
            <person name="Albersmeier A."/>
            <person name="Kalinowski J."/>
            <person name="Ruckert C."/>
        </authorList>
    </citation>
    <scope>NUCLEOTIDE SEQUENCE</scope>
    <source>
        <strain evidence="3">CGMCC 1.12987</strain>
    </source>
</reference>
<accession>A0A917D3X9</accession>
<keyword evidence="2" id="KW-1133">Transmembrane helix</keyword>
<feature type="transmembrane region" description="Helical" evidence="2">
    <location>
        <begin position="425"/>
        <end position="441"/>
    </location>
</feature>
<feature type="transmembrane region" description="Helical" evidence="2">
    <location>
        <begin position="448"/>
        <end position="471"/>
    </location>
</feature>
<comment type="caution">
    <text evidence="3">The sequence shown here is derived from an EMBL/GenBank/DDBJ whole genome shotgun (WGS) entry which is preliminary data.</text>
</comment>
<feature type="transmembrane region" description="Helical" evidence="2">
    <location>
        <begin position="256"/>
        <end position="276"/>
    </location>
</feature>
<proteinExistence type="predicted"/>
<feature type="transmembrane region" description="Helical" evidence="2">
    <location>
        <begin position="178"/>
        <end position="200"/>
    </location>
</feature>
<protein>
    <submittedName>
        <fullName evidence="3">Uncharacterized protein</fullName>
    </submittedName>
</protein>
<name>A0A917D3X9_9BACL</name>
<feature type="transmembrane region" description="Helical" evidence="2">
    <location>
        <begin position="84"/>
        <end position="110"/>
    </location>
</feature>
<reference evidence="3" key="2">
    <citation type="submission" date="2020-09" db="EMBL/GenBank/DDBJ databases">
        <authorList>
            <person name="Sun Q."/>
            <person name="Zhou Y."/>
        </authorList>
    </citation>
    <scope>NUCLEOTIDE SEQUENCE</scope>
    <source>
        <strain evidence="3">CGMCC 1.12987</strain>
    </source>
</reference>
<evidence type="ECO:0000256" key="2">
    <source>
        <dbReference type="SAM" id="Phobius"/>
    </source>
</evidence>
<feature type="transmembrane region" description="Helical" evidence="2">
    <location>
        <begin position="491"/>
        <end position="513"/>
    </location>
</feature>